<dbReference type="AlphaFoldDB" id="A0A7Y4ILV3"/>
<reference evidence="1 2" key="1">
    <citation type="submission" date="2020-05" db="EMBL/GenBank/DDBJ databases">
        <authorList>
            <person name="Whitworth D."/>
        </authorList>
    </citation>
    <scope>NUCLEOTIDE SEQUENCE [LARGE SCALE GENOMIC DNA]</scope>
    <source>
        <strain evidence="1 2">AM005</strain>
    </source>
</reference>
<dbReference type="EMBL" id="JABFNT010000093">
    <property type="protein sequence ID" value="NOJ81594.1"/>
    <property type="molecule type" value="Genomic_DNA"/>
</dbReference>
<proteinExistence type="predicted"/>
<accession>A0A7Y4ILV3</accession>
<gene>
    <name evidence="1" type="ORF">HNV28_25215</name>
</gene>
<sequence>MSTSPESQLAEPRLVSAHFHRVRRRAEVRFREGVPPKPREASRRPAHVARMLALAHHVESAIARGLVESAADVASQLGFTRARVTQLLDLQLLAPDIQEEVLFLEALDGKEPLAERSLRAIAHAGAWEAQRGKWRAVAASFDE</sequence>
<evidence type="ECO:0000313" key="2">
    <source>
        <dbReference type="Proteomes" id="UP000533080"/>
    </source>
</evidence>
<evidence type="ECO:0000313" key="1">
    <source>
        <dbReference type="EMBL" id="NOJ81594.1"/>
    </source>
</evidence>
<comment type="caution">
    <text evidence="1">The sequence shown here is derived from an EMBL/GenBank/DDBJ whole genome shotgun (WGS) entry which is preliminary data.</text>
</comment>
<organism evidence="1 2">
    <name type="scientific">Myxococcus xanthus</name>
    <dbReference type="NCBI Taxonomy" id="34"/>
    <lineage>
        <taxon>Bacteria</taxon>
        <taxon>Pseudomonadati</taxon>
        <taxon>Myxococcota</taxon>
        <taxon>Myxococcia</taxon>
        <taxon>Myxococcales</taxon>
        <taxon>Cystobacterineae</taxon>
        <taxon>Myxococcaceae</taxon>
        <taxon>Myxococcus</taxon>
    </lineage>
</organism>
<dbReference type="Proteomes" id="UP000533080">
    <property type="component" value="Unassembled WGS sequence"/>
</dbReference>
<name>A0A7Y4ILV3_MYXXA</name>
<protein>
    <submittedName>
        <fullName evidence="1">Uncharacterized protein</fullName>
    </submittedName>
</protein>